<dbReference type="InterPro" id="IPR000182">
    <property type="entry name" value="GNAT_dom"/>
</dbReference>
<dbReference type="Gene3D" id="3.40.630.30">
    <property type="match status" value="1"/>
</dbReference>
<dbReference type="GO" id="GO:0016747">
    <property type="term" value="F:acyltransferase activity, transferring groups other than amino-acyl groups"/>
    <property type="evidence" value="ECO:0007669"/>
    <property type="project" value="InterPro"/>
</dbReference>
<feature type="region of interest" description="Disordered" evidence="1">
    <location>
        <begin position="31"/>
        <end position="50"/>
    </location>
</feature>
<sequence>MCTSAPKPNVWDEYLTPDGGVSRIDAKANRGAKMRVNDDERATSEPTDGASLARAAEDVCTRSFSGTPTTQPELCLDWACGPDVSGRWDDPKRLKIFAYISKFIHRETLRGGPRKAILHARKKDSDEIGAVCVVHLLHGNAQPYGSTLSVVWNMVCRHGLPPFGDVAGCQKRFEAADKLTNAMHKRHGSKSGLRHVYVAMMAVDPSAQGQKLCSKLMRTVSKVADAKGLPCYLECSGEKNREVYRRFGYEVAERCSVKDPGGGPGFDEYYAMVRKSTKSV</sequence>
<dbReference type="eggNOG" id="ENOG502RXZ0">
    <property type="taxonomic scope" value="Eukaryota"/>
</dbReference>
<evidence type="ECO:0000313" key="4">
    <source>
        <dbReference type="Proteomes" id="UP000001876"/>
    </source>
</evidence>
<dbReference type="RefSeq" id="XP_003064157.1">
    <property type="nucleotide sequence ID" value="XM_003064111.1"/>
</dbReference>
<accession>C1N7V6</accession>
<dbReference type="Pfam" id="PF13508">
    <property type="entry name" value="Acetyltransf_7"/>
    <property type="match status" value="1"/>
</dbReference>
<dbReference type="EMBL" id="GG663750">
    <property type="protein sequence ID" value="EEH51779.1"/>
    <property type="molecule type" value="Genomic_DNA"/>
</dbReference>
<dbReference type="GeneID" id="9689418"/>
<name>C1N7V6_MICPC</name>
<dbReference type="PANTHER" id="PTHR42791:SF1">
    <property type="entry name" value="N-ACETYLTRANSFERASE DOMAIN-CONTAINING PROTEIN"/>
    <property type="match status" value="1"/>
</dbReference>
<evidence type="ECO:0000256" key="1">
    <source>
        <dbReference type="SAM" id="MobiDB-lite"/>
    </source>
</evidence>
<keyword evidence="4" id="KW-1185">Reference proteome</keyword>
<protein>
    <submittedName>
        <fullName evidence="3">Predicted protein</fullName>
    </submittedName>
</protein>
<dbReference type="SUPFAM" id="SSF55729">
    <property type="entry name" value="Acyl-CoA N-acyltransferases (Nat)"/>
    <property type="match status" value="1"/>
</dbReference>
<reference evidence="3 4" key="1">
    <citation type="journal article" date="2009" name="Science">
        <title>Green evolution and dynamic adaptations revealed by genomes of the marine picoeukaryotes Micromonas.</title>
        <authorList>
            <person name="Worden A.Z."/>
            <person name="Lee J.H."/>
            <person name="Mock T."/>
            <person name="Rouze P."/>
            <person name="Simmons M.P."/>
            <person name="Aerts A.L."/>
            <person name="Allen A.E."/>
            <person name="Cuvelier M.L."/>
            <person name="Derelle E."/>
            <person name="Everett M.V."/>
            <person name="Foulon E."/>
            <person name="Grimwood J."/>
            <person name="Gundlach H."/>
            <person name="Henrissat B."/>
            <person name="Napoli C."/>
            <person name="McDonald S.M."/>
            <person name="Parker M.S."/>
            <person name="Rombauts S."/>
            <person name="Salamov A."/>
            <person name="Von Dassow P."/>
            <person name="Badger J.H."/>
            <person name="Coutinho P.M."/>
            <person name="Demir E."/>
            <person name="Dubchak I."/>
            <person name="Gentemann C."/>
            <person name="Eikrem W."/>
            <person name="Gready J.E."/>
            <person name="John U."/>
            <person name="Lanier W."/>
            <person name="Lindquist E.A."/>
            <person name="Lucas S."/>
            <person name="Mayer K.F."/>
            <person name="Moreau H."/>
            <person name="Not F."/>
            <person name="Otillar R."/>
            <person name="Panaud O."/>
            <person name="Pangilinan J."/>
            <person name="Paulsen I."/>
            <person name="Piegu B."/>
            <person name="Poliakov A."/>
            <person name="Robbens S."/>
            <person name="Schmutz J."/>
            <person name="Toulza E."/>
            <person name="Wyss T."/>
            <person name="Zelensky A."/>
            <person name="Zhou K."/>
            <person name="Armbrust E.V."/>
            <person name="Bhattacharya D."/>
            <person name="Goodenough U.W."/>
            <person name="Van de Peer Y."/>
            <person name="Grigoriev I.V."/>
        </authorList>
    </citation>
    <scope>NUCLEOTIDE SEQUENCE [LARGE SCALE GENOMIC DNA]</scope>
    <source>
        <strain evidence="3 4">CCMP1545</strain>
    </source>
</reference>
<dbReference type="InterPro" id="IPR016181">
    <property type="entry name" value="Acyl_CoA_acyltransferase"/>
</dbReference>
<dbReference type="PANTHER" id="PTHR42791">
    <property type="entry name" value="GNAT FAMILY ACETYLTRANSFERASE"/>
    <property type="match status" value="1"/>
</dbReference>
<evidence type="ECO:0000313" key="3">
    <source>
        <dbReference type="EMBL" id="EEH51779.1"/>
    </source>
</evidence>
<organism evidence="4">
    <name type="scientific">Micromonas pusilla (strain CCMP1545)</name>
    <name type="common">Picoplanktonic green alga</name>
    <dbReference type="NCBI Taxonomy" id="564608"/>
    <lineage>
        <taxon>Eukaryota</taxon>
        <taxon>Viridiplantae</taxon>
        <taxon>Chlorophyta</taxon>
        <taxon>Mamiellophyceae</taxon>
        <taxon>Mamiellales</taxon>
        <taxon>Mamiellaceae</taxon>
        <taxon>Micromonas</taxon>
    </lineage>
</organism>
<feature type="domain" description="N-acetyltransferase" evidence="2">
    <location>
        <begin position="194"/>
        <end position="273"/>
    </location>
</feature>
<dbReference type="AlphaFoldDB" id="C1N7V6"/>
<dbReference type="CDD" id="cd04301">
    <property type="entry name" value="NAT_SF"/>
    <property type="match status" value="1"/>
</dbReference>
<proteinExistence type="predicted"/>
<dbReference type="InterPro" id="IPR052523">
    <property type="entry name" value="Trichothecene_AcTrans"/>
</dbReference>
<evidence type="ECO:0000259" key="2">
    <source>
        <dbReference type="PROSITE" id="PS51186"/>
    </source>
</evidence>
<dbReference type="STRING" id="564608.C1N7V6"/>
<dbReference type="PROSITE" id="PS51186">
    <property type="entry name" value="GNAT"/>
    <property type="match status" value="1"/>
</dbReference>
<dbReference type="Proteomes" id="UP000001876">
    <property type="component" value="Unassembled WGS sequence"/>
</dbReference>
<dbReference type="OrthoDB" id="512662at2759"/>
<dbReference type="KEGG" id="mpp:MICPUCDRAFT_53844"/>
<gene>
    <name evidence="3" type="ORF">MICPUCDRAFT_53844</name>
</gene>